<feature type="transmembrane region" description="Helical" evidence="3">
    <location>
        <begin position="385"/>
        <end position="408"/>
    </location>
</feature>
<proteinExistence type="predicted"/>
<evidence type="ECO:0000256" key="4">
    <source>
        <dbReference type="SAM" id="SignalP"/>
    </source>
</evidence>
<dbReference type="Gene3D" id="2.60.40.4100">
    <property type="entry name" value="Zona pellucida, ZP-C domain"/>
    <property type="match status" value="1"/>
</dbReference>
<feature type="signal peptide" evidence="4">
    <location>
        <begin position="1"/>
        <end position="21"/>
    </location>
</feature>
<dbReference type="PROSITE" id="PS51034">
    <property type="entry name" value="ZP_2"/>
    <property type="match status" value="1"/>
</dbReference>
<keyword evidence="7" id="KW-1185">Reference proteome</keyword>
<accession>A0AA47M433</accession>
<evidence type="ECO:0000313" key="7">
    <source>
        <dbReference type="Proteomes" id="UP001174136"/>
    </source>
</evidence>
<keyword evidence="3" id="KW-0472">Membrane</keyword>
<keyword evidence="1 4" id="KW-0732">Signal</keyword>
<dbReference type="EMBL" id="JAOPHQ010005999">
    <property type="protein sequence ID" value="KAK0133275.1"/>
    <property type="molecule type" value="Genomic_DNA"/>
</dbReference>
<dbReference type="InterPro" id="IPR042235">
    <property type="entry name" value="ZP-C_dom"/>
</dbReference>
<dbReference type="InterPro" id="IPR001507">
    <property type="entry name" value="ZP_dom"/>
</dbReference>
<reference evidence="6" key="1">
    <citation type="journal article" date="2023" name="Front. Mar. Sci.">
        <title>A new Merluccius polli reference genome to investigate the effects of global change in West African waters.</title>
        <authorList>
            <person name="Mateo J.L."/>
            <person name="Blanco-Fernandez C."/>
            <person name="Garcia-Vazquez E."/>
            <person name="Machado-Schiaffino G."/>
        </authorList>
    </citation>
    <scope>NUCLEOTIDE SEQUENCE</scope>
    <source>
        <strain evidence="6">C29</strain>
        <tissue evidence="6">Fin</tissue>
    </source>
</reference>
<dbReference type="PANTHER" id="PTHR14002:SF10">
    <property type="entry name" value="ZONA PELLUCIDA-LIKE DOMAIN-CONTAINING PROTEIN 1-RELATED"/>
    <property type="match status" value="1"/>
</dbReference>
<protein>
    <submittedName>
        <fullName evidence="6">Zona pellucida-like domain-containing protein 1</fullName>
    </submittedName>
</protein>
<dbReference type="InterPro" id="IPR055355">
    <property type="entry name" value="ZP-C"/>
</dbReference>
<dbReference type="Pfam" id="PF00100">
    <property type="entry name" value="Zona_pellucida"/>
    <property type="match status" value="1"/>
</dbReference>
<dbReference type="Proteomes" id="UP001174136">
    <property type="component" value="Unassembled WGS sequence"/>
</dbReference>
<comment type="caution">
    <text evidence="6">The sequence shown here is derived from an EMBL/GenBank/DDBJ whole genome shotgun (WGS) entry which is preliminary data.</text>
</comment>
<evidence type="ECO:0000259" key="5">
    <source>
        <dbReference type="PROSITE" id="PS51034"/>
    </source>
</evidence>
<name>A0AA47M433_MERPO</name>
<feature type="domain" description="ZP" evidence="5">
    <location>
        <begin position="47"/>
        <end position="346"/>
    </location>
</feature>
<dbReference type="AlphaFoldDB" id="A0AA47M433"/>
<evidence type="ECO:0000256" key="2">
    <source>
        <dbReference type="ARBA" id="ARBA00023157"/>
    </source>
</evidence>
<keyword evidence="3" id="KW-1133">Transmembrane helix</keyword>
<dbReference type="SMART" id="SM00241">
    <property type="entry name" value="ZP"/>
    <property type="match status" value="1"/>
</dbReference>
<sequence length="447" mass="49069">MWLVILVLHLWLFGAQENVEAQETLPGGACVTHDTYRPPEDSDITVICSTEYMELSIYICPIYQSLYNESLVALNGEFAKQVCHGIPDYDANPPVLRFKVSINESADSFCNSKTMITNEVGTGIFSDFSKIQFVNIWGFVNSLDPSLGIITYREQLMYKFSCLYPLQYLVNNTKLGVSGVSLAVTDNNGSFISTLSMTLYKASSASVFWLHLPIEDKTLCDSSYSTPLVVPERGLSLKTRIFVGVKATNLTDRFNVLLDRCFATTSAIPANSTFYDLFVGCDRDGQTKLESNGVSQIAHFSFEAFRFVEHKNKSISTFYLHCVTRLCEVDKCLDIMPNCEPSRRKRDATSGGDSPASSPAIVTSSPILVSRASVARTQTKGINKAVVGLGVAVAFLALLFGAVVLFFLRKVSILKGSNSSTHSLEAIIRSHSSTSYGLESIQLTAAP</sequence>
<feature type="chain" id="PRO_5041461855" evidence="4">
    <location>
        <begin position="22"/>
        <end position="447"/>
    </location>
</feature>
<keyword evidence="2" id="KW-1015">Disulfide bond</keyword>
<keyword evidence="3" id="KW-0812">Transmembrane</keyword>
<evidence type="ECO:0000313" key="6">
    <source>
        <dbReference type="EMBL" id="KAK0133275.1"/>
    </source>
</evidence>
<organism evidence="6 7">
    <name type="scientific">Merluccius polli</name>
    <name type="common">Benguela hake</name>
    <name type="synonym">Merluccius cadenati</name>
    <dbReference type="NCBI Taxonomy" id="89951"/>
    <lineage>
        <taxon>Eukaryota</taxon>
        <taxon>Metazoa</taxon>
        <taxon>Chordata</taxon>
        <taxon>Craniata</taxon>
        <taxon>Vertebrata</taxon>
        <taxon>Euteleostomi</taxon>
        <taxon>Actinopterygii</taxon>
        <taxon>Neopterygii</taxon>
        <taxon>Teleostei</taxon>
        <taxon>Neoteleostei</taxon>
        <taxon>Acanthomorphata</taxon>
        <taxon>Zeiogadaria</taxon>
        <taxon>Gadariae</taxon>
        <taxon>Gadiformes</taxon>
        <taxon>Gadoidei</taxon>
        <taxon>Merlucciidae</taxon>
        <taxon>Merluccius</taxon>
    </lineage>
</organism>
<dbReference type="PANTHER" id="PTHR14002">
    <property type="entry name" value="ENDOGLIN/TGF-BETA RECEPTOR TYPE III"/>
    <property type="match status" value="1"/>
</dbReference>
<evidence type="ECO:0000256" key="3">
    <source>
        <dbReference type="SAM" id="Phobius"/>
    </source>
</evidence>
<evidence type="ECO:0000256" key="1">
    <source>
        <dbReference type="ARBA" id="ARBA00022729"/>
    </source>
</evidence>
<gene>
    <name evidence="6" type="primary">zpld1_4</name>
    <name evidence="6" type="ORF">N1851_031214</name>
</gene>